<accession>A0A4R6J1Y0</accession>
<sequence>MLDTHLRIEKINGPSELRAFIHLPASIYENIPRWVPPLYVDEYQFHDPLKNPAYKDAVTEKWIVYRKNLAVGRIMGIIHHAYNRIHKEKTARFFQMDCIDDPAVASLLIKTVEAWAREHGMDKLIGPFGFSDKDPQGFQVQGLEHLPVIATPSNPAYMPALLASLGYEKYIDCVSYRIPIPEQLPALYERILGRIGRNPKLQLLEFKSRKALKPYIVPVFQLINETYTPLFGFVPMSDAEIQKMAKQYLPILNPSFVKAMIDENGNLLSFVVAMPDLSMGLQKAKGKLFPFGLFHIFSAMRKSKQLNLLLGAVKEKYRGKGLDVYMAMALIQSASARGMTHMDSHLILETNTTMRAECEKLGGELYKRFRIFQKQLI</sequence>
<name>A0A4R6J1Y0_9BACT</name>
<dbReference type="SUPFAM" id="SSF55729">
    <property type="entry name" value="Acyl-CoA N-acyltransferases (Nat)"/>
    <property type="match status" value="1"/>
</dbReference>
<dbReference type="Gene3D" id="3.40.630.30">
    <property type="match status" value="1"/>
</dbReference>
<dbReference type="PANTHER" id="PTHR41368">
    <property type="entry name" value="PROTEIN YGHO"/>
    <property type="match status" value="1"/>
</dbReference>
<dbReference type="Proteomes" id="UP000295741">
    <property type="component" value="Unassembled WGS sequence"/>
</dbReference>
<evidence type="ECO:0000313" key="2">
    <source>
        <dbReference type="Proteomes" id="UP000295741"/>
    </source>
</evidence>
<dbReference type="InterPro" id="IPR016181">
    <property type="entry name" value="Acyl_CoA_acyltransferase"/>
</dbReference>
<evidence type="ECO:0000313" key="1">
    <source>
        <dbReference type="EMBL" id="TDO28877.1"/>
    </source>
</evidence>
<proteinExistence type="predicted"/>
<reference evidence="1 2" key="1">
    <citation type="submission" date="2019-03" db="EMBL/GenBank/DDBJ databases">
        <title>Genomic Encyclopedia of Archaeal and Bacterial Type Strains, Phase II (KMG-II): from individual species to whole genera.</title>
        <authorList>
            <person name="Goeker M."/>
        </authorList>
    </citation>
    <scope>NUCLEOTIDE SEQUENCE [LARGE SCALE GENOMIC DNA]</scope>
    <source>
        <strain evidence="1 2">DSM 28323</strain>
    </source>
</reference>
<dbReference type="EMBL" id="SNWP01000010">
    <property type="protein sequence ID" value="TDO28877.1"/>
    <property type="molecule type" value="Genomic_DNA"/>
</dbReference>
<dbReference type="AlphaFoldDB" id="A0A4R6J1Y0"/>
<organism evidence="1 2">
    <name type="scientific">Sediminibacterium goheungense</name>
    <dbReference type="NCBI Taxonomy" id="1086393"/>
    <lineage>
        <taxon>Bacteria</taxon>
        <taxon>Pseudomonadati</taxon>
        <taxon>Bacteroidota</taxon>
        <taxon>Chitinophagia</taxon>
        <taxon>Chitinophagales</taxon>
        <taxon>Chitinophagaceae</taxon>
        <taxon>Sediminibacterium</taxon>
    </lineage>
</organism>
<dbReference type="PANTHER" id="PTHR41368:SF1">
    <property type="entry name" value="PROTEIN YGHO"/>
    <property type="match status" value="1"/>
</dbReference>
<evidence type="ECO:0008006" key="3">
    <source>
        <dbReference type="Google" id="ProtNLM"/>
    </source>
</evidence>
<protein>
    <recommendedName>
        <fullName evidence="3">N-acetyltransferase domain-containing protein</fullName>
    </recommendedName>
</protein>
<keyword evidence="2" id="KW-1185">Reference proteome</keyword>
<comment type="caution">
    <text evidence="1">The sequence shown here is derived from an EMBL/GenBank/DDBJ whole genome shotgun (WGS) entry which is preliminary data.</text>
</comment>
<dbReference type="InterPro" id="IPR039968">
    <property type="entry name" value="BcerS-like"/>
</dbReference>
<gene>
    <name evidence="1" type="ORF">BC659_0958</name>
</gene>